<dbReference type="Pfam" id="PF08059">
    <property type="entry name" value="SEP"/>
    <property type="match status" value="1"/>
</dbReference>
<feature type="domain" description="UBX" evidence="3">
    <location>
        <begin position="346"/>
        <end position="423"/>
    </location>
</feature>
<dbReference type="PANTHER" id="PTHR23333:SF45">
    <property type="entry name" value="PLANT UBX DOMAIN-CONTAINING PROTEIN 4-LIKE"/>
    <property type="match status" value="1"/>
</dbReference>
<dbReference type="Gene3D" id="3.30.420.210">
    <property type="entry name" value="SEP domain"/>
    <property type="match status" value="1"/>
</dbReference>
<dbReference type="Gene3D" id="1.10.8.10">
    <property type="entry name" value="DNA helicase RuvA subunit, C-terminal domain"/>
    <property type="match status" value="1"/>
</dbReference>
<dbReference type="InterPro" id="IPR039517">
    <property type="entry name" value="C6orf106_UBA-like"/>
</dbReference>
<dbReference type="GO" id="GO:0031468">
    <property type="term" value="P:nuclear membrane reassembly"/>
    <property type="evidence" value="ECO:0007669"/>
    <property type="project" value="TreeGrafter"/>
</dbReference>
<keyword evidence="1" id="KW-0833">Ubl conjugation pathway</keyword>
<dbReference type="PROSITE" id="PS51399">
    <property type="entry name" value="SEP"/>
    <property type="match status" value="1"/>
</dbReference>
<evidence type="ECO:0000259" key="4">
    <source>
        <dbReference type="PROSITE" id="PS51399"/>
    </source>
</evidence>
<evidence type="ECO:0000259" key="3">
    <source>
        <dbReference type="PROSITE" id="PS50033"/>
    </source>
</evidence>
<dbReference type="GO" id="GO:0000045">
    <property type="term" value="P:autophagosome assembly"/>
    <property type="evidence" value="ECO:0007669"/>
    <property type="project" value="TreeGrafter"/>
</dbReference>
<dbReference type="SMR" id="A0A5D2FTZ2"/>
<dbReference type="SMART" id="SM00553">
    <property type="entry name" value="SEP"/>
    <property type="match status" value="1"/>
</dbReference>
<dbReference type="InterPro" id="IPR001012">
    <property type="entry name" value="UBX_dom"/>
</dbReference>
<evidence type="ECO:0000256" key="2">
    <source>
        <dbReference type="SAM" id="MobiDB-lite"/>
    </source>
</evidence>
<dbReference type="CDD" id="cd01770">
    <property type="entry name" value="UBX_UBXN2"/>
    <property type="match status" value="1"/>
</dbReference>
<dbReference type="GO" id="GO:0007030">
    <property type="term" value="P:Golgi organization"/>
    <property type="evidence" value="ECO:0007669"/>
    <property type="project" value="TreeGrafter"/>
</dbReference>
<dbReference type="EMBL" id="CM017694">
    <property type="protein sequence ID" value="TYH09474.1"/>
    <property type="molecule type" value="Genomic_DNA"/>
</dbReference>
<dbReference type="InterPro" id="IPR029071">
    <property type="entry name" value="Ubiquitin-like_domsf"/>
</dbReference>
<evidence type="ECO:0000313" key="6">
    <source>
        <dbReference type="Proteomes" id="UP000323506"/>
    </source>
</evidence>
<evidence type="ECO:0008006" key="7">
    <source>
        <dbReference type="Google" id="ProtNLM"/>
    </source>
</evidence>
<dbReference type="GO" id="GO:0051117">
    <property type="term" value="F:ATPase binding"/>
    <property type="evidence" value="ECO:0007669"/>
    <property type="project" value="UniProtKB-ARBA"/>
</dbReference>
<dbReference type="Gene3D" id="3.10.20.90">
    <property type="entry name" value="Phosphatidylinositol 3-kinase Catalytic Subunit, Chain A, domain 1"/>
    <property type="match status" value="1"/>
</dbReference>
<dbReference type="Pfam" id="PF14555">
    <property type="entry name" value="UBA_4"/>
    <property type="match status" value="1"/>
</dbReference>
<dbReference type="AlphaFoldDB" id="A0A5D2FTZ2"/>
<dbReference type="SUPFAM" id="SSF102848">
    <property type="entry name" value="NSFL1 (p97 ATPase) cofactor p47, SEP domain"/>
    <property type="match status" value="1"/>
</dbReference>
<dbReference type="SMART" id="SM00166">
    <property type="entry name" value="UBX"/>
    <property type="match status" value="1"/>
</dbReference>
<feature type="compositionally biased region" description="Low complexity" evidence="2">
    <location>
        <begin position="315"/>
        <end position="327"/>
    </location>
</feature>
<name>A0A5D2FTZ2_GOSDA</name>
<proteinExistence type="predicted"/>
<evidence type="ECO:0000256" key="1">
    <source>
        <dbReference type="ARBA" id="ARBA00022786"/>
    </source>
</evidence>
<dbReference type="GO" id="GO:0005829">
    <property type="term" value="C:cytosol"/>
    <property type="evidence" value="ECO:0007669"/>
    <property type="project" value="TreeGrafter"/>
</dbReference>
<dbReference type="Pfam" id="PF00789">
    <property type="entry name" value="UBX"/>
    <property type="match status" value="1"/>
</dbReference>
<dbReference type="SUPFAM" id="SSF54236">
    <property type="entry name" value="Ubiquitin-like"/>
    <property type="match status" value="1"/>
</dbReference>
<feature type="region of interest" description="Disordered" evidence="2">
    <location>
        <begin position="62"/>
        <end position="177"/>
    </location>
</feature>
<dbReference type="FunFam" id="3.30.420.210:FF:000005">
    <property type="entry name" value="Plant UBX domain-containing protein 4"/>
    <property type="match status" value="1"/>
</dbReference>
<organism evidence="5 6">
    <name type="scientific">Gossypium darwinii</name>
    <name type="common">Darwin's cotton</name>
    <name type="synonym">Gossypium barbadense var. darwinii</name>
    <dbReference type="NCBI Taxonomy" id="34276"/>
    <lineage>
        <taxon>Eukaryota</taxon>
        <taxon>Viridiplantae</taxon>
        <taxon>Streptophyta</taxon>
        <taxon>Embryophyta</taxon>
        <taxon>Tracheophyta</taxon>
        <taxon>Spermatophyta</taxon>
        <taxon>Magnoliopsida</taxon>
        <taxon>eudicotyledons</taxon>
        <taxon>Gunneridae</taxon>
        <taxon>Pentapetalae</taxon>
        <taxon>rosids</taxon>
        <taxon>malvids</taxon>
        <taxon>Malvales</taxon>
        <taxon>Malvaceae</taxon>
        <taxon>Malvoideae</taxon>
        <taxon>Gossypium</taxon>
    </lineage>
</organism>
<dbReference type="FunFam" id="3.10.20.90:FF:000179">
    <property type="entry name" value="Plant UBX domain-containing protein 4"/>
    <property type="match status" value="1"/>
</dbReference>
<dbReference type="GO" id="GO:0005634">
    <property type="term" value="C:nucleus"/>
    <property type="evidence" value="ECO:0007669"/>
    <property type="project" value="TreeGrafter"/>
</dbReference>
<dbReference type="PANTHER" id="PTHR23333">
    <property type="entry name" value="UBX DOMAIN CONTAINING PROTEIN"/>
    <property type="match status" value="1"/>
</dbReference>
<gene>
    <name evidence="5" type="ORF">ES288_A07G098700v1</name>
</gene>
<dbReference type="SUPFAM" id="SSF46934">
    <property type="entry name" value="UBA-like"/>
    <property type="match status" value="1"/>
</dbReference>
<sequence>MEHETHRQGNPTDPNADQNAALINSFIEITSSSKEEALFFLESHQWDLDAAVSTFLDSNSTAALQQPPTAPPVSGVGGVNNSASPSQSDSPDYSPSQSPSRSRSPSPARPARPPYALRSRRNDKKPSGSGGNNARGVRTLADLNRTPPGGSDSDSDEGQDYFTGGEKSGMVVRDPSKHRDVDSIFNQARQAGAVEGSDDYFRPSSSNTRSFSGTARLLSGETVAPPPPPPPEVVTHNITFWRNGFTVDDGPLRQLDDPANATFLESVMGSQCPKELEPADPRTKVDLHLFRRDENYSEPNRRQSVFQGVGRTLGSSSPSPTPSESTAAAGNIITAPAPSMGLVVDTSLPTTSIQLRLSDGTRMISRFNHHHTIRDIRGFIDASRPGGATNYQLQTMGFPPKQLIDLDQTIEQAGIANSVVIQKY</sequence>
<evidence type="ECO:0000313" key="5">
    <source>
        <dbReference type="EMBL" id="TYH09474.1"/>
    </source>
</evidence>
<dbReference type="GO" id="GO:0043161">
    <property type="term" value="P:proteasome-mediated ubiquitin-dependent protein catabolic process"/>
    <property type="evidence" value="ECO:0007669"/>
    <property type="project" value="TreeGrafter"/>
</dbReference>
<protein>
    <recommendedName>
        <fullName evidence="7">UBX domain-containing protein</fullName>
    </recommendedName>
</protein>
<feature type="region of interest" description="Disordered" evidence="2">
    <location>
        <begin position="294"/>
        <end position="327"/>
    </location>
</feature>
<reference evidence="5 6" key="1">
    <citation type="submission" date="2019-06" db="EMBL/GenBank/DDBJ databases">
        <title>WGS assembly of Gossypium darwinii.</title>
        <authorList>
            <person name="Chen Z.J."/>
            <person name="Sreedasyam A."/>
            <person name="Ando A."/>
            <person name="Song Q."/>
            <person name="De L."/>
            <person name="Hulse-Kemp A."/>
            <person name="Ding M."/>
            <person name="Ye W."/>
            <person name="Kirkbride R."/>
            <person name="Jenkins J."/>
            <person name="Plott C."/>
            <person name="Lovell J."/>
            <person name="Lin Y.-M."/>
            <person name="Vaughn R."/>
            <person name="Liu B."/>
            <person name="Li W."/>
            <person name="Simpson S."/>
            <person name="Scheffler B."/>
            <person name="Saski C."/>
            <person name="Grover C."/>
            <person name="Hu G."/>
            <person name="Conover J."/>
            <person name="Carlson J."/>
            <person name="Shu S."/>
            <person name="Boston L."/>
            <person name="Williams M."/>
            <person name="Peterson D."/>
            <person name="Mcgee K."/>
            <person name="Jones D."/>
            <person name="Wendel J."/>
            <person name="Stelly D."/>
            <person name="Grimwood J."/>
            <person name="Schmutz J."/>
        </authorList>
    </citation>
    <scope>NUCLEOTIDE SEQUENCE [LARGE SCALE GENOMIC DNA]</scope>
    <source>
        <strain evidence="5">1808015.09</strain>
    </source>
</reference>
<accession>A0A5D2FTZ2</accession>
<dbReference type="CDD" id="cd14349">
    <property type="entry name" value="UBA_CF106"/>
    <property type="match status" value="1"/>
</dbReference>
<feature type="compositionally biased region" description="Low complexity" evidence="2">
    <location>
        <begin position="82"/>
        <end position="106"/>
    </location>
</feature>
<dbReference type="InterPro" id="IPR009060">
    <property type="entry name" value="UBA-like_sf"/>
</dbReference>
<dbReference type="InterPro" id="IPR012989">
    <property type="entry name" value="SEP_domain"/>
</dbReference>
<feature type="domain" description="SEP" evidence="4">
    <location>
        <begin position="233"/>
        <end position="297"/>
    </location>
</feature>
<dbReference type="Proteomes" id="UP000323506">
    <property type="component" value="Chromosome A07"/>
</dbReference>
<keyword evidence="6" id="KW-1185">Reference proteome</keyword>
<dbReference type="FunFam" id="1.10.8.10:FF:000020">
    <property type="entry name" value="NSFL1 (p97) cofactor (p47)"/>
    <property type="match status" value="1"/>
</dbReference>
<dbReference type="PROSITE" id="PS50033">
    <property type="entry name" value="UBX"/>
    <property type="match status" value="1"/>
</dbReference>
<dbReference type="GO" id="GO:0061025">
    <property type="term" value="P:membrane fusion"/>
    <property type="evidence" value="ECO:0007669"/>
    <property type="project" value="TreeGrafter"/>
</dbReference>
<dbReference type="InterPro" id="IPR036241">
    <property type="entry name" value="NSFL1C_SEP_dom_sf"/>
</dbReference>
<dbReference type="GO" id="GO:0043130">
    <property type="term" value="F:ubiquitin binding"/>
    <property type="evidence" value="ECO:0007669"/>
    <property type="project" value="TreeGrafter"/>
</dbReference>